<evidence type="ECO:0000313" key="3">
    <source>
        <dbReference type="Proteomes" id="UP001239169"/>
    </source>
</evidence>
<evidence type="ECO:0008006" key="4">
    <source>
        <dbReference type="Google" id="ProtNLM"/>
    </source>
</evidence>
<dbReference type="EMBL" id="CP124685">
    <property type="protein sequence ID" value="WGX76864.1"/>
    <property type="molecule type" value="Genomic_DNA"/>
</dbReference>
<keyword evidence="1" id="KW-0812">Transmembrane</keyword>
<protein>
    <recommendedName>
        <fullName evidence="4">DUF4870 domain-containing protein</fullName>
    </recommendedName>
</protein>
<keyword evidence="1" id="KW-1133">Transmembrane helix</keyword>
<feature type="transmembrane region" description="Helical" evidence="1">
    <location>
        <begin position="36"/>
        <end position="61"/>
    </location>
</feature>
<dbReference type="Proteomes" id="UP001239169">
    <property type="component" value="Chromosome"/>
</dbReference>
<gene>
    <name evidence="2" type="ORF">QJS64_07505</name>
</gene>
<sequence>MNKTQFLNYINKKLKNHVNISKNWALKKVLEKPLEIISKVLIVPPVVFAGIMIFGMLILSSMSWFSINYLPDFIQIVDTRIIIGTLGVIISILFAGISIVVWPIYIVVLVFGIWLIKTYRRFIKNHNLYKKANDLMDNL</sequence>
<organism evidence="2 3">
    <name type="scientific">Paraclostridium bifermentans</name>
    <name type="common">Clostridium bifermentans</name>
    <dbReference type="NCBI Taxonomy" id="1490"/>
    <lineage>
        <taxon>Bacteria</taxon>
        <taxon>Bacillati</taxon>
        <taxon>Bacillota</taxon>
        <taxon>Clostridia</taxon>
        <taxon>Peptostreptococcales</taxon>
        <taxon>Peptostreptococcaceae</taxon>
        <taxon>Paraclostridium</taxon>
    </lineage>
</organism>
<name>A0ABY8R5N2_PARBF</name>
<feature type="transmembrane region" description="Helical" evidence="1">
    <location>
        <begin position="81"/>
        <end position="114"/>
    </location>
</feature>
<evidence type="ECO:0000313" key="2">
    <source>
        <dbReference type="EMBL" id="WGX76864.1"/>
    </source>
</evidence>
<keyword evidence="3" id="KW-1185">Reference proteome</keyword>
<keyword evidence="1" id="KW-0472">Membrane</keyword>
<reference evidence="2 3" key="1">
    <citation type="submission" date="2023-04" db="EMBL/GenBank/DDBJ databases">
        <title>Bacteria Genome Submission.</title>
        <authorList>
            <person name="Isaac P."/>
        </authorList>
    </citation>
    <scope>NUCLEOTIDE SEQUENCE [LARGE SCALE GENOMIC DNA]</scope>
    <source>
        <strain evidence="2 3">SampleS7P1</strain>
    </source>
</reference>
<proteinExistence type="predicted"/>
<accession>A0ABY8R5N2</accession>
<evidence type="ECO:0000256" key="1">
    <source>
        <dbReference type="SAM" id="Phobius"/>
    </source>
</evidence>